<evidence type="ECO:0000256" key="1">
    <source>
        <dbReference type="SAM" id="SignalP"/>
    </source>
</evidence>
<name>A0ABT6DIM2_9BACT</name>
<dbReference type="SUPFAM" id="SSF48403">
    <property type="entry name" value="Ankyrin repeat"/>
    <property type="match status" value="1"/>
</dbReference>
<evidence type="ECO:0000313" key="3">
    <source>
        <dbReference type="Proteomes" id="UP001152321"/>
    </source>
</evidence>
<evidence type="ECO:0000313" key="2">
    <source>
        <dbReference type="EMBL" id="MDG0815779.1"/>
    </source>
</evidence>
<organism evidence="2 3">
    <name type="scientific">Bdellovibrio svalbardensis</name>
    <dbReference type="NCBI Taxonomy" id="2972972"/>
    <lineage>
        <taxon>Bacteria</taxon>
        <taxon>Pseudomonadati</taxon>
        <taxon>Bdellovibrionota</taxon>
        <taxon>Bdellovibrionia</taxon>
        <taxon>Bdellovibrionales</taxon>
        <taxon>Pseudobdellovibrionaceae</taxon>
        <taxon>Bdellovibrio</taxon>
    </lineage>
</organism>
<dbReference type="Proteomes" id="UP001152321">
    <property type="component" value="Unassembled WGS sequence"/>
</dbReference>
<proteinExistence type="predicted"/>
<comment type="caution">
    <text evidence="2">The sequence shown here is derived from an EMBL/GenBank/DDBJ whole genome shotgun (WGS) entry which is preliminary data.</text>
</comment>
<feature type="signal peptide" evidence="1">
    <location>
        <begin position="1"/>
        <end position="20"/>
    </location>
</feature>
<dbReference type="RefSeq" id="WP_277577249.1">
    <property type="nucleotide sequence ID" value="NZ_JANRMI010000001.1"/>
</dbReference>
<reference evidence="2" key="1">
    <citation type="submission" date="2022-08" db="EMBL/GenBank/DDBJ databases">
        <title>Novel Bdellovibrio Species Isolated from Svalbard: Designation Bdellovibrio svalbardensis.</title>
        <authorList>
            <person name="Mitchell R.J."/>
            <person name="Choi S.Y."/>
        </authorList>
    </citation>
    <scope>NUCLEOTIDE SEQUENCE</scope>
    <source>
        <strain evidence="2">PAP01</strain>
    </source>
</reference>
<keyword evidence="1" id="KW-0732">Signal</keyword>
<dbReference type="EMBL" id="JANRMI010000001">
    <property type="protein sequence ID" value="MDG0815779.1"/>
    <property type="molecule type" value="Genomic_DNA"/>
</dbReference>
<gene>
    <name evidence="2" type="ORF">NWE73_05365</name>
</gene>
<dbReference type="InterPro" id="IPR036770">
    <property type="entry name" value="Ankyrin_rpt-contain_sf"/>
</dbReference>
<accession>A0ABT6DIM2</accession>
<keyword evidence="3" id="KW-1185">Reference proteome</keyword>
<sequence>MKSLLSLLLIVLLNTNNAFAIILKGQETNGGDPYAAEFFNIWDRFTPLLPAYFSLPNGQGLDRNELQRVRSIVRISSEEKITLDGVEKGAVNRPHPTSPQIIISRSYWGRILLAQKQLIVLHEVLPLVGINDKDYANSNAIFQSLTEDKSPDERRGYISAIRTCEPDVISQLTQYRFEKIFKPNDRMDMLFLAVQSRCAEFLRRLTSWGYDFNVCYYSGSNTPLTKLFQNADSSISFVETLNALLEGGAKTQFQCPTEVADACISNSNSALPELMKAKVSSQLTCPLQ</sequence>
<feature type="chain" id="PRO_5046548160" evidence="1">
    <location>
        <begin position="21"/>
        <end position="288"/>
    </location>
</feature>
<protein>
    <submittedName>
        <fullName evidence="2">Uncharacterized protein</fullName>
    </submittedName>
</protein>